<organism evidence="2 3">
    <name type="scientific">Fomitopsis schrenkii</name>
    <name type="common">Brown rot fungus</name>
    <dbReference type="NCBI Taxonomy" id="2126942"/>
    <lineage>
        <taxon>Eukaryota</taxon>
        <taxon>Fungi</taxon>
        <taxon>Dikarya</taxon>
        <taxon>Basidiomycota</taxon>
        <taxon>Agaricomycotina</taxon>
        <taxon>Agaricomycetes</taxon>
        <taxon>Polyporales</taxon>
        <taxon>Fomitopsis</taxon>
    </lineage>
</organism>
<protein>
    <submittedName>
        <fullName evidence="2">Uncharacterized protein</fullName>
    </submittedName>
</protein>
<name>S8G392_FOMSC</name>
<sequence>MRFAAIFSTAVIAVCALPAFSLPFGFGSTAYELQARDVNEHELYARDIYVEPPPHNVRPSHSHRREVDDIELYERDLGTLLEARERTKPKLTVKIPADAKPQYGVHRREVDDFELYERDLDALLEARERNRPKLTVKILADAKPQPEYMESTGATVVTSSSTSATLRLF</sequence>
<dbReference type="HOGENOM" id="CLU_1578563_0_0_1"/>
<accession>S8G392</accession>
<evidence type="ECO:0000256" key="1">
    <source>
        <dbReference type="SAM" id="SignalP"/>
    </source>
</evidence>
<keyword evidence="1" id="KW-0732">Signal</keyword>
<evidence type="ECO:0000313" key="3">
    <source>
        <dbReference type="Proteomes" id="UP000015241"/>
    </source>
</evidence>
<gene>
    <name evidence="2" type="ORF">FOMPIDRAFT_1057965</name>
</gene>
<reference evidence="2 3" key="1">
    <citation type="journal article" date="2012" name="Science">
        <title>The Paleozoic origin of enzymatic lignin decomposition reconstructed from 31 fungal genomes.</title>
        <authorList>
            <person name="Floudas D."/>
            <person name="Binder M."/>
            <person name="Riley R."/>
            <person name="Barry K."/>
            <person name="Blanchette R.A."/>
            <person name="Henrissat B."/>
            <person name="Martinez A.T."/>
            <person name="Otillar R."/>
            <person name="Spatafora J.W."/>
            <person name="Yadav J.S."/>
            <person name="Aerts A."/>
            <person name="Benoit I."/>
            <person name="Boyd A."/>
            <person name="Carlson A."/>
            <person name="Copeland A."/>
            <person name="Coutinho P.M."/>
            <person name="de Vries R.P."/>
            <person name="Ferreira P."/>
            <person name="Findley K."/>
            <person name="Foster B."/>
            <person name="Gaskell J."/>
            <person name="Glotzer D."/>
            <person name="Gorecki P."/>
            <person name="Heitman J."/>
            <person name="Hesse C."/>
            <person name="Hori C."/>
            <person name="Igarashi K."/>
            <person name="Jurgens J.A."/>
            <person name="Kallen N."/>
            <person name="Kersten P."/>
            <person name="Kohler A."/>
            <person name="Kuees U."/>
            <person name="Kumar T.K.A."/>
            <person name="Kuo A."/>
            <person name="LaButti K."/>
            <person name="Larrondo L.F."/>
            <person name="Lindquist E."/>
            <person name="Ling A."/>
            <person name="Lombard V."/>
            <person name="Lucas S."/>
            <person name="Lundell T."/>
            <person name="Martin R."/>
            <person name="McLaughlin D.J."/>
            <person name="Morgenstern I."/>
            <person name="Morin E."/>
            <person name="Murat C."/>
            <person name="Nagy L.G."/>
            <person name="Nolan M."/>
            <person name="Ohm R.A."/>
            <person name="Patyshakuliyeva A."/>
            <person name="Rokas A."/>
            <person name="Ruiz-Duenas F.J."/>
            <person name="Sabat G."/>
            <person name="Salamov A."/>
            <person name="Samejima M."/>
            <person name="Schmutz J."/>
            <person name="Slot J.C."/>
            <person name="St John F."/>
            <person name="Stenlid J."/>
            <person name="Sun H."/>
            <person name="Sun S."/>
            <person name="Syed K."/>
            <person name="Tsang A."/>
            <person name="Wiebenga A."/>
            <person name="Young D."/>
            <person name="Pisabarro A."/>
            <person name="Eastwood D.C."/>
            <person name="Martin F."/>
            <person name="Cullen D."/>
            <person name="Grigoriev I.V."/>
            <person name="Hibbett D.S."/>
        </authorList>
    </citation>
    <scope>NUCLEOTIDE SEQUENCE</scope>
    <source>
        <strain evidence="3">FP-58527</strain>
    </source>
</reference>
<dbReference type="InParanoid" id="S8G392"/>
<dbReference type="OrthoDB" id="10556035at2759"/>
<keyword evidence="3" id="KW-1185">Reference proteome</keyword>
<dbReference type="Proteomes" id="UP000015241">
    <property type="component" value="Unassembled WGS sequence"/>
</dbReference>
<evidence type="ECO:0000313" key="2">
    <source>
        <dbReference type="EMBL" id="EPT04725.1"/>
    </source>
</evidence>
<dbReference type="AlphaFoldDB" id="S8G392"/>
<feature type="signal peptide" evidence="1">
    <location>
        <begin position="1"/>
        <end position="16"/>
    </location>
</feature>
<feature type="chain" id="PRO_5004551923" evidence="1">
    <location>
        <begin position="17"/>
        <end position="169"/>
    </location>
</feature>
<dbReference type="EMBL" id="KE504126">
    <property type="protein sequence ID" value="EPT04725.1"/>
    <property type="molecule type" value="Genomic_DNA"/>
</dbReference>
<proteinExistence type="predicted"/>